<protein>
    <submittedName>
        <fullName evidence="6">LysR family transcriptional regulator</fullName>
    </submittedName>
</protein>
<dbReference type="InterPro" id="IPR000847">
    <property type="entry name" value="LysR_HTH_N"/>
</dbReference>
<keyword evidence="3" id="KW-0238">DNA-binding</keyword>
<dbReference type="PRINTS" id="PR00039">
    <property type="entry name" value="HTHLYSR"/>
</dbReference>
<accession>A0A7X2XWC1</accession>
<dbReference type="SUPFAM" id="SSF53850">
    <property type="entry name" value="Periplasmic binding protein-like II"/>
    <property type="match status" value="1"/>
</dbReference>
<keyword evidence="7" id="KW-1185">Reference proteome</keyword>
<evidence type="ECO:0000313" key="6">
    <source>
        <dbReference type="EMBL" id="MTV81486.1"/>
    </source>
</evidence>
<keyword evidence="2" id="KW-0805">Transcription regulation</keyword>
<dbReference type="InterPro" id="IPR036390">
    <property type="entry name" value="WH_DNA-bd_sf"/>
</dbReference>
<dbReference type="PROSITE" id="PS50931">
    <property type="entry name" value="HTH_LYSR"/>
    <property type="match status" value="1"/>
</dbReference>
<dbReference type="Gene3D" id="3.40.190.10">
    <property type="entry name" value="Periplasmic binding protein-like II"/>
    <property type="match status" value="2"/>
</dbReference>
<dbReference type="Pfam" id="PF00126">
    <property type="entry name" value="HTH_1"/>
    <property type="match status" value="1"/>
</dbReference>
<dbReference type="CDD" id="cd08414">
    <property type="entry name" value="PBP2_LTTR_aromatics_like"/>
    <property type="match status" value="1"/>
</dbReference>
<reference evidence="6 7" key="1">
    <citation type="submission" date="2019-11" db="EMBL/GenBank/DDBJ databases">
        <title>Lactobacillus sp. nov. CRM56-3, isolated from fermented tea leaves.</title>
        <authorList>
            <person name="Phuengjayaem S."/>
            <person name="Tanasupawat S."/>
        </authorList>
    </citation>
    <scope>NUCLEOTIDE SEQUENCE [LARGE SCALE GENOMIC DNA]</scope>
    <source>
        <strain evidence="6 7">CRM56-3</strain>
    </source>
</reference>
<evidence type="ECO:0000313" key="7">
    <source>
        <dbReference type="Proteomes" id="UP000466388"/>
    </source>
</evidence>
<dbReference type="EMBL" id="WNJO01000002">
    <property type="protein sequence ID" value="MTV81486.1"/>
    <property type="molecule type" value="Genomic_DNA"/>
</dbReference>
<dbReference type="InterPro" id="IPR005119">
    <property type="entry name" value="LysR_subst-bd"/>
</dbReference>
<sequence>MNLLGLRYFIAVTDYASFTKAAEHLFVTQPTLSRQISDLENEMGTALFIRGHHALKLTAAGKRFFKEAQKITNQVDHLKDTVNPSADNQAGILKIGYQSFLDTSLMYDIVKQVSQKYPDIEMPLFRGTPAELRNQLVTHQCDVVFTLTPCIEGFTGIDYLDLQKNQIKLAVPHDHPLAKQKSVDPKELADENFILLNRQVSPFIVDYMISLCMQNGFSPNATYYVNDAERALMLAGAGKGITFLHSMNKVSSPIKNFGIQLLDIAGQIDNFNFVLAYREKNRNPLLSVFTAEASQYLKQIQQRA</sequence>
<dbReference type="RefSeq" id="WP_155430771.1">
    <property type="nucleotide sequence ID" value="NZ_WNJO01000002.1"/>
</dbReference>
<organism evidence="6 7">
    <name type="scientific">Secundilactobacillus folii</name>
    <dbReference type="NCBI Taxonomy" id="2678357"/>
    <lineage>
        <taxon>Bacteria</taxon>
        <taxon>Bacillati</taxon>
        <taxon>Bacillota</taxon>
        <taxon>Bacilli</taxon>
        <taxon>Lactobacillales</taxon>
        <taxon>Lactobacillaceae</taxon>
        <taxon>Secundilactobacillus</taxon>
    </lineage>
</organism>
<comment type="caution">
    <text evidence="6">The sequence shown here is derived from an EMBL/GenBank/DDBJ whole genome shotgun (WGS) entry which is preliminary data.</text>
</comment>
<dbReference type="Proteomes" id="UP000466388">
    <property type="component" value="Unassembled WGS sequence"/>
</dbReference>
<name>A0A7X2XWC1_9LACO</name>
<dbReference type="PANTHER" id="PTHR30346">
    <property type="entry name" value="TRANSCRIPTIONAL DUAL REGULATOR HCAR-RELATED"/>
    <property type="match status" value="1"/>
</dbReference>
<evidence type="ECO:0000256" key="1">
    <source>
        <dbReference type="ARBA" id="ARBA00009437"/>
    </source>
</evidence>
<dbReference type="GO" id="GO:0003700">
    <property type="term" value="F:DNA-binding transcription factor activity"/>
    <property type="evidence" value="ECO:0007669"/>
    <property type="project" value="InterPro"/>
</dbReference>
<dbReference type="PANTHER" id="PTHR30346:SF0">
    <property type="entry name" value="HCA OPERON TRANSCRIPTIONAL ACTIVATOR HCAR"/>
    <property type="match status" value="1"/>
</dbReference>
<evidence type="ECO:0000256" key="2">
    <source>
        <dbReference type="ARBA" id="ARBA00023015"/>
    </source>
</evidence>
<proteinExistence type="inferred from homology"/>
<comment type="similarity">
    <text evidence="1">Belongs to the LysR transcriptional regulatory family.</text>
</comment>
<dbReference type="GO" id="GO:0032993">
    <property type="term" value="C:protein-DNA complex"/>
    <property type="evidence" value="ECO:0007669"/>
    <property type="project" value="TreeGrafter"/>
</dbReference>
<evidence type="ECO:0000259" key="5">
    <source>
        <dbReference type="PROSITE" id="PS50931"/>
    </source>
</evidence>
<dbReference type="GO" id="GO:0003677">
    <property type="term" value="F:DNA binding"/>
    <property type="evidence" value="ECO:0007669"/>
    <property type="project" value="UniProtKB-KW"/>
</dbReference>
<evidence type="ECO:0000256" key="4">
    <source>
        <dbReference type="ARBA" id="ARBA00023163"/>
    </source>
</evidence>
<dbReference type="Gene3D" id="1.10.10.10">
    <property type="entry name" value="Winged helix-like DNA-binding domain superfamily/Winged helix DNA-binding domain"/>
    <property type="match status" value="1"/>
</dbReference>
<gene>
    <name evidence="6" type="ORF">GM612_02300</name>
</gene>
<keyword evidence="4" id="KW-0804">Transcription</keyword>
<dbReference type="FunFam" id="1.10.10.10:FF:000001">
    <property type="entry name" value="LysR family transcriptional regulator"/>
    <property type="match status" value="1"/>
</dbReference>
<evidence type="ECO:0000256" key="3">
    <source>
        <dbReference type="ARBA" id="ARBA00023125"/>
    </source>
</evidence>
<feature type="domain" description="HTH lysR-type" evidence="5">
    <location>
        <begin position="1"/>
        <end position="58"/>
    </location>
</feature>
<dbReference type="Pfam" id="PF03466">
    <property type="entry name" value="LysR_substrate"/>
    <property type="match status" value="1"/>
</dbReference>
<dbReference type="InterPro" id="IPR036388">
    <property type="entry name" value="WH-like_DNA-bd_sf"/>
</dbReference>
<dbReference type="AlphaFoldDB" id="A0A7X2XWC1"/>
<dbReference type="SUPFAM" id="SSF46785">
    <property type="entry name" value="Winged helix' DNA-binding domain"/>
    <property type="match status" value="1"/>
</dbReference>